<reference evidence="2" key="2">
    <citation type="submission" date="2022-01" db="EMBL/GenBank/DDBJ databases">
        <authorList>
            <person name="Yamashiro T."/>
            <person name="Shiraishi A."/>
            <person name="Satake H."/>
            <person name="Nakayama K."/>
        </authorList>
    </citation>
    <scope>NUCLEOTIDE SEQUENCE</scope>
</reference>
<dbReference type="Pfam" id="PF17921">
    <property type="entry name" value="Integrase_H2C2"/>
    <property type="match status" value="1"/>
</dbReference>
<dbReference type="InterPro" id="IPR043502">
    <property type="entry name" value="DNA/RNA_pol_sf"/>
</dbReference>
<keyword evidence="2" id="KW-0808">Transferase</keyword>
<protein>
    <submittedName>
        <fullName evidence="2">Reverse transcriptase domain-containing protein</fullName>
    </submittedName>
</protein>
<dbReference type="InterPro" id="IPR036397">
    <property type="entry name" value="RNaseH_sf"/>
</dbReference>
<gene>
    <name evidence="2" type="ORF">Tco_0802811</name>
</gene>
<dbReference type="Gene3D" id="1.10.340.70">
    <property type="match status" value="1"/>
</dbReference>
<reference evidence="2" key="1">
    <citation type="journal article" date="2022" name="Int. J. Mol. Sci.">
        <title>Draft Genome of Tanacetum Coccineum: Genomic Comparison of Closely Related Tanacetum-Family Plants.</title>
        <authorList>
            <person name="Yamashiro T."/>
            <person name="Shiraishi A."/>
            <person name="Nakayama K."/>
            <person name="Satake H."/>
        </authorList>
    </citation>
    <scope>NUCLEOTIDE SEQUENCE</scope>
</reference>
<proteinExistence type="predicted"/>
<dbReference type="SUPFAM" id="SSF56672">
    <property type="entry name" value="DNA/RNA polymerases"/>
    <property type="match status" value="1"/>
</dbReference>
<dbReference type="GO" id="GO:0003964">
    <property type="term" value="F:RNA-directed DNA polymerase activity"/>
    <property type="evidence" value="ECO:0007669"/>
    <property type="project" value="UniProtKB-KW"/>
</dbReference>
<comment type="caution">
    <text evidence="2">The sequence shown here is derived from an EMBL/GenBank/DDBJ whole genome shotgun (WGS) entry which is preliminary data.</text>
</comment>
<feature type="domain" description="Integrase zinc-binding" evidence="1">
    <location>
        <begin position="304"/>
        <end position="348"/>
    </location>
</feature>
<dbReference type="PANTHER" id="PTHR34072">
    <property type="entry name" value="ENZYMATIC POLYPROTEIN-RELATED"/>
    <property type="match status" value="1"/>
</dbReference>
<keyword evidence="2" id="KW-0695">RNA-directed DNA polymerase</keyword>
<accession>A0ABQ5A485</accession>
<keyword evidence="2" id="KW-0548">Nucleotidyltransferase</keyword>
<organism evidence="2 3">
    <name type="scientific">Tanacetum coccineum</name>
    <dbReference type="NCBI Taxonomy" id="301880"/>
    <lineage>
        <taxon>Eukaryota</taxon>
        <taxon>Viridiplantae</taxon>
        <taxon>Streptophyta</taxon>
        <taxon>Embryophyta</taxon>
        <taxon>Tracheophyta</taxon>
        <taxon>Spermatophyta</taxon>
        <taxon>Magnoliopsida</taxon>
        <taxon>eudicotyledons</taxon>
        <taxon>Gunneridae</taxon>
        <taxon>Pentapetalae</taxon>
        <taxon>asterids</taxon>
        <taxon>campanulids</taxon>
        <taxon>Asterales</taxon>
        <taxon>Asteraceae</taxon>
        <taxon>Asteroideae</taxon>
        <taxon>Anthemideae</taxon>
        <taxon>Anthemidinae</taxon>
        <taxon>Tanacetum</taxon>
    </lineage>
</organism>
<dbReference type="SUPFAM" id="SSF53098">
    <property type="entry name" value="Ribonuclease H-like"/>
    <property type="match status" value="1"/>
</dbReference>
<evidence type="ECO:0000313" key="3">
    <source>
        <dbReference type="Proteomes" id="UP001151760"/>
    </source>
</evidence>
<dbReference type="Proteomes" id="UP001151760">
    <property type="component" value="Unassembled WGS sequence"/>
</dbReference>
<dbReference type="InterPro" id="IPR041588">
    <property type="entry name" value="Integrase_H2C2"/>
</dbReference>
<dbReference type="PANTHER" id="PTHR34072:SF52">
    <property type="entry name" value="RIBONUCLEASE H"/>
    <property type="match status" value="1"/>
</dbReference>
<name>A0ABQ5A485_9ASTR</name>
<keyword evidence="3" id="KW-1185">Reference proteome</keyword>
<dbReference type="InterPro" id="IPR012337">
    <property type="entry name" value="RNaseH-like_sf"/>
</dbReference>
<dbReference type="Gene3D" id="3.30.420.10">
    <property type="entry name" value="Ribonuclease H-like superfamily/Ribonuclease H"/>
    <property type="match status" value="1"/>
</dbReference>
<evidence type="ECO:0000313" key="2">
    <source>
        <dbReference type="EMBL" id="GJS95843.1"/>
    </source>
</evidence>
<evidence type="ECO:0000259" key="1">
    <source>
        <dbReference type="Pfam" id="PF17921"/>
    </source>
</evidence>
<dbReference type="EMBL" id="BQNB010011840">
    <property type="protein sequence ID" value="GJS95843.1"/>
    <property type="molecule type" value="Genomic_DNA"/>
</dbReference>
<sequence length="391" mass="45044">MAGVDVDTLTMEQYLALSRENQAPDVVKPEIRGNVNFEIKNQFMGELREDTFYVNKDEDAHDHIDRVLSIVGLFNILGVSKDAVMLRLFRHKGEIVYHEKVVRILLPNGKMIRVLGERPEVKVRHLMSVKAEGQKLKDIVVVRNFLRINALWFDKCTRGLEVQFFGHVINDDDIYIDPSKIEAVKNWEASRTPSEGEEQDRSFQILKDKLCNAPVLALPDGPKDFMKELNMRQRRWIELFSDYDCEIRYHPGKADVVLAAQNEASEAVDAQSEMLRGIGDQMKRRSDGASYYLYRIWVLLTGDVRTLIMNKAHMSIYSVHSGADKMYNDLRDMYWWIVLKKDIASYVMQEALGTRLDMSTAYHPQTDGQSEHTIQTLENMLRACVMDFGGS</sequence>